<protein>
    <recommendedName>
        <fullName evidence="13">Ribonuclease</fullName>
        <ecNumber evidence="13">3.1.26.4</ecNumber>
    </recommendedName>
</protein>
<dbReference type="PANTHER" id="PTHR10954">
    <property type="entry name" value="RIBONUCLEASE H2 SUBUNIT A"/>
    <property type="match status" value="1"/>
</dbReference>
<dbReference type="STRING" id="317018.AVL63_04780"/>
<dbReference type="PROSITE" id="PS51975">
    <property type="entry name" value="RNASE_H_2"/>
    <property type="match status" value="1"/>
</dbReference>
<comment type="catalytic activity">
    <reaction evidence="1 12 13">
        <text>Endonucleolytic cleavage to 5'-phosphomonoester.</text>
        <dbReference type="EC" id="3.1.26.4"/>
    </reaction>
</comment>
<dbReference type="GO" id="GO:0005737">
    <property type="term" value="C:cytoplasm"/>
    <property type="evidence" value="ECO:0007669"/>
    <property type="project" value="UniProtKB-SubCell"/>
</dbReference>
<evidence type="ECO:0000256" key="6">
    <source>
        <dbReference type="ARBA" id="ARBA00022490"/>
    </source>
</evidence>
<comment type="similarity">
    <text evidence="5 13">Belongs to the RNase HII family.</text>
</comment>
<comment type="function">
    <text evidence="3 13">Endonuclease that specifically degrades the RNA of RNA-DNA hybrids.</text>
</comment>
<dbReference type="RefSeq" id="WP_058889074.1">
    <property type="nucleotide sequence ID" value="NZ_LQBM01000004.1"/>
</dbReference>
<keyword evidence="7 12" id="KW-0540">Nuclease</keyword>
<keyword evidence="6" id="KW-0963">Cytoplasm</keyword>
<evidence type="ECO:0000256" key="12">
    <source>
        <dbReference type="PROSITE-ProRule" id="PRU01319"/>
    </source>
</evidence>
<comment type="cofactor">
    <cofactor evidence="2">
        <name>Mg(2+)</name>
        <dbReference type="ChEBI" id="CHEBI:18420"/>
    </cofactor>
</comment>
<dbReference type="GO" id="GO:0043137">
    <property type="term" value="P:DNA replication, removal of RNA primer"/>
    <property type="evidence" value="ECO:0007669"/>
    <property type="project" value="TreeGrafter"/>
</dbReference>
<evidence type="ECO:0000313" key="16">
    <source>
        <dbReference type="Proteomes" id="UP000054023"/>
    </source>
</evidence>
<evidence type="ECO:0000313" key="15">
    <source>
        <dbReference type="EMBL" id="KUG57839.1"/>
    </source>
</evidence>
<comment type="subcellular location">
    <subcellularLocation>
        <location evidence="4">Cytoplasm</location>
    </subcellularLocation>
</comment>
<dbReference type="SUPFAM" id="SSF53098">
    <property type="entry name" value="Ribonuclease H-like"/>
    <property type="match status" value="1"/>
</dbReference>
<keyword evidence="16" id="KW-1185">Reference proteome</keyword>
<dbReference type="AlphaFoldDB" id="A0A0W8ID26"/>
<evidence type="ECO:0000256" key="3">
    <source>
        <dbReference type="ARBA" id="ARBA00004065"/>
    </source>
</evidence>
<dbReference type="InterPro" id="IPR022898">
    <property type="entry name" value="RNase_HII"/>
</dbReference>
<accession>A0A0W8ID26</accession>
<proteinExistence type="inferred from homology"/>
<dbReference type="GO" id="GO:0006298">
    <property type="term" value="P:mismatch repair"/>
    <property type="evidence" value="ECO:0007669"/>
    <property type="project" value="TreeGrafter"/>
</dbReference>
<dbReference type="GO" id="GO:0032299">
    <property type="term" value="C:ribonuclease H2 complex"/>
    <property type="evidence" value="ECO:0007669"/>
    <property type="project" value="TreeGrafter"/>
</dbReference>
<feature type="binding site" evidence="12">
    <location>
        <position position="26"/>
    </location>
    <ligand>
        <name>a divalent metal cation</name>
        <dbReference type="ChEBI" id="CHEBI:60240"/>
    </ligand>
</feature>
<dbReference type="CDD" id="cd07182">
    <property type="entry name" value="RNase_HII_bacteria_HII_like"/>
    <property type="match status" value="1"/>
</dbReference>
<evidence type="ECO:0000256" key="10">
    <source>
        <dbReference type="ARBA" id="ARBA00022801"/>
    </source>
</evidence>
<comment type="cofactor">
    <cofactor evidence="12">
        <name>Mn(2+)</name>
        <dbReference type="ChEBI" id="CHEBI:29035"/>
    </cofactor>
    <cofactor evidence="12">
        <name>Mg(2+)</name>
        <dbReference type="ChEBI" id="CHEBI:18420"/>
    </cofactor>
    <text evidence="12">Manganese or magnesium. Binds 1 divalent metal ion per monomer in the absence of substrate. May bind a second metal ion after substrate binding.</text>
</comment>
<name>A0A0W8ID26_9MICC</name>
<feature type="binding site" evidence="12">
    <location>
        <position position="136"/>
    </location>
    <ligand>
        <name>a divalent metal cation</name>
        <dbReference type="ChEBI" id="CHEBI:60240"/>
    </ligand>
</feature>
<dbReference type="InterPro" id="IPR001352">
    <property type="entry name" value="RNase_HII/HIII"/>
</dbReference>
<keyword evidence="8 12" id="KW-0479">Metal-binding</keyword>
<keyword evidence="10 12" id="KW-0378">Hydrolase</keyword>
<evidence type="ECO:0000256" key="11">
    <source>
        <dbReference type="ARBA" id="ARBA00023211"/>
    </source>
</evidence>
<feature type="domain" description="RNase H type-2" evidence="14">
    <location>
        <begin position="20"/>
        <end position="222"/>
    </location>
</feature>
<dbReference type="InterPro" id="IPR036397">
    <property type="entry name" value="RNaseH_sf"/>
</dbReference>
<evidence type="ECO:0000256" key="7">
    <source>
        <dbReference type="ARBA" id="ARBA00022722"/>
    </source>
</evidence>
<feature type="binding site" evidence="12">
    <location>
        <position position="27"/>
    </location>
    <ligand>
        <name>a divalent metal cation</name>
        <dbReference type="ChEBI" id="CHEBI:60240"/>
    </ligand>
</feature>
<dbReference type="Gene3D" id="3.30.420.10">
    <property type="entry name" value="Ribonuclease H-like superfamily/Ribonuclease H"/>
    <property type="match status" value="1"/>
</dbReference>
<dbReference type="NCBIfam" id="NF000595">
    <property type="entry name" value="PRK00015.1-3"/>
    <property type="match status" value="1"/>
</dbReference>
<evidence type="ECO:0000256" key="4">
    <source>
        <dbReference type="ARBA" id="ARBA00004496"/>
    </source>
</evidence>
<reference evidence="16" key="1">
    <citation type="submission" date="2015-12" db="EMBL/GenBank/DDBJ databases">
        <authorList>
            <person name="Nair G.R."/>
            <person name="Kaur G."/>
            <person name="Mayilraj S."/>
        </authorList>
    </citation>
    <scope>NUCLEOTIDE SEQUENCE [LARGE SCALE GENOMIC DNA]</scope>
    <source>
        <strain evidence="16">CD08_7</strain>
    </source>
</reference>
<comment type="caution">
    <text evidence="15">The sequence shown here is derived from an EMBL/GenBank/DDBJ whole genome shotgun (WGS) entry which is preliminary data.</text>
</comment>
<dbReference type="GO" id="GO:0046872">
    <property type="term" value="F:metal ion binding"/>
    <property type="evidence" value="ECO:0007669"/>
    <property type="project" value="UniProtKB-KW"/>
</dbReference>
<evidence type="ECO:0000256" key="9">
    <source>
        <dbReference type="ARBA" id="ARBA00022759"/>
    </source>
</evidence>
<evidence type="ECO:0000256" key="2">
    <source>
        <dbReference type="ARBA" id="ARBA00001946"/>
    </source>
</evidence>
<evidence type="ECO:0000259" key="14">
    <source>
        <dbReference type="PROSITE" id="PS51975"/>
    </source>
</evidence>
<dbReference type="EMBL" id="LQBM01000004">
    <property type="protein sequence ID" value="KUG57839.1"/>
    <property type="molecule type" value="Genomic_DNA"/>
</dbReference>
<dbReference type="PANTHER" id="PTHR10954:SF18">
    <property type="entry name" value="RIBONUCLEASE HII"/>
    <property type="match status" value="1"/>
</dbReference>
<evidence type="ECO:0000256" key="8">
    <source>
        <dbReference type="ARBA" id="ARBA00022723"/>
    </source>
</evidence>
<dbReference type="InterPro" id="IPR012337">
    <property type="entry name" value="RNaseH-like_sf"/>
</dbReference>
<dbReference type="EC" id="3.1.26.4" evidence="13"/>
<dbReference type="GO" id="GO:0003723">
    <property type="term" value="F:RNA binding"/>
    <property type="evidence" value="ECO:0007669"/>
    <property type="project" value="UniProtKB-UniRule"/>
</dbReference>
<evidence type="ECO:0000256" key="1">
    <source>
        <dbReference type="ARBA" id="ARBA00000077"/>
    </source>
</evidence>
<dbReference type="Pfam" id="PF01351">
    <property type="entry name" value="RNase_HII"/>
    <property type="match status" value="1"/>
</dbReference>
<keyword evidence="11" id="KW-0464">Manganese</keyword>
<evidence type="ECO:0000256" key="5">
    <source>
        <dbReference type="ARBA" id="ARBA00007383"/>
    </source>
</evidence>
<keyword evidence="9 12" id="KW-0255">Endonuclease</keyword>
<dbReference type="Proteomes" id="UP000054023">
    <property type="component" value="Unassembled WGS sequence"/>
</dbReference>
<evidence type="ECO:0000256" key="13">
    <source>
        <dbReference type="RuleBase" id="RU003515"/>
    </source>
</evidence>
<dbReference type="InterPro" id="IPR024567">
    <property type="entry name" value="RNase_HII/HIII_dom"/>
</dbReference>
<organism evidence="15 16">
    <name type="scientific">Nesterenkonia jeotgali</name>
    <dbReference type="NCBI Taxonomy" id="317018"/>
    <lineage>
        <taxon>Bacteria</taxon>
        <taxon>Bacillati</taxon>
        <taxon>Actinomycetota</taxon>
        <taxon>Actinomycetes</taxon>
        <taxon>Micrococcales</taxon>
        <taxon>Micrococcaceae</taxon>
        <taxon>Nesterenkonia</taxon>
    </lineage>
</organism>
<dbReference type="GO" id="GO:0004523">
    <property type="term" value="F:RNA-DNA hybrid ribonuclease activity"/>
    <property type="evidence" value="ECO:0007669"/>
    <property type="project" value="UniProtKB-UniRule"/>
</dbReference>
<dbReference type="OrthoDB" id="9803420at2"/>
<gene>
    <name evidence="15" type="ORF">AVL63_04780</name>
</gene>
<sequence>MPENATLLPELAIAAQRNVRYIAGVDEVGRGALAGPVSIGVVVFDLASPVFAQTPRGSGVCSQLDGVRDSKLLSAKARQRWHPHICEHAAAYSVQHRAPREIDALGINGALRAAGFAGLNAVELQLGRPLDAVILDGSYDWLTHGASPRVQTMVKADIKSLTVACASVLAKLERDQLMEQLAADHPGYGWDSNRGYGSQGHRSALLELGVTAQHRLSWNLGV</sequence>